<organism evidence="3 4">
    <name type="scientific">Caldisericum exile</name>
    <dbReference type="NCBI Taxonomy" id="693075"/>
    <lineage>
        <taxon>Bacteria</taxon>
        <taxon>Pseudomonadati</taxon>
        <taxon>Caldisericota/Cryosericota group</taxon>
        <taxon>Caldisericota</taxon>
        <taxon>Caldisericia</taxon>
        <taxon>Caldisericales</taxon>
        <taxon>Caldisericaceae</taxon>
        <taxon>Caldisericum</taxon>
    </lineage>
</organism>
<feature type="transmembrane region" description="Helical" evidence="1">
    <location>
        <begin position="12"/>
        <end position="29"/>
    </location>
</feature>
<evidence type="ECO:0000259" key="2">
    <source>
        <dbReference type="Pfam" id="PF11127"/>
    </source>
</evidence>
<evidence type="ECO:0000313" key="3">
    <source>
        <dbReference type="EMBL" id="PMP83963.1"/>
    </source>
</evidence>
<dbReference type="AlphaFoldDB" id="A0A2J6X9D9"/>
<dbReference type="EMBL" id="PNIX01000051">
    <property type="protein sequence ID" value="PMP83963.1"/>
    <property type="molecule type" value="Genomic_DNA"/>
</dbReference>
<comment type="caution">
    <text evidence="3">The sequence shown here is derived from an EMBL/GenBank/DDBJ whole genome shotgun (WGS) entry which is preliminary data.</text>
</comment>
<dbReference type="Proteomes" id="UP000236910">
    <property type="component" value="Unassembled WGS sequence"/>
</dbReference>
<evidence type="ECO:0000313" key="4">
    <source>
        <dbReference type="Proteomes" id="UP000236910"/>
    </source>
</evidence>
<keyword evidence="1" id="KW-1133">Transmembrane helix</keyword>
<accession>A0A2J6X9D9</accession>
<reference evidence="3 4" key="1">
    <citation type="submission" date="2018-01" db="EMBL/GenBank/DDBJ databases">
        <title>Metagenomic assembled genomes from two thermal pools in the Uzon Caldera, Kamchatka, Russia.</title>
        <authorList>
            <person name="Wilkins L."/>
            <person name="Ettinger C."/>
        </authorList>
    </citation>
    <scope>NUCLEOTIDE SEQUENCE [LARGE SCALE GENOMIC DNA]</scope>
    <source>
        <strain evidence="3">ARK-10</strain>
    </source>
</reference>
<dbReference type="Pfam" id="PF11127">
    <property type="entry name" value="YgaP-like_TM"/>
    <property type="match status" value="1"/>
</dbReference>
<sequence>MRDRNINTIESIIRVALGVFIFFVGYEITDFVGKYESGGFPHSNFYGFVFKFHNPLQVILFFVGFVLFLTGITGFCPFKKLFLKR</sequence>
<name>A0A2J6X9D9_9BACT</name>
<feature type="domain" description="Inner membrane protein YgaP-like transmembrane" evidence="2">
    <location>
        <begin position="48"/>
        <end position="82"/>
    </location>
</feature>
<keyword evidence="1" id="KW-0812">Transmembrane</keyword>
<feature type="transmembrane region" description="Helical" evidence="1">
    <location>
        <begin position="58"/>
        <end position="78"/>
    </location>
</feature>
<evidence type="ECO:0000256" key="1">
    <source>
        <dbReference type="SAM" id="Phobius"/>
    </source>
</evidence>
<dbReference type="InterPro" id="IPR021309">
    <property type="entry name" value="YgaP-like_TM"/>
</dbReference>
<proteinExistence type="predicted"/>
<keyword evidence="1" id="KW-0472">Membrane</keyword>
<gene>
    <name evidence="3" type="ORF">C0175_00880</name>
</gene>
<protein>
    <recommendedName>
        <fullName evidence="2">Inner membrane protein YgaP-like transmembrane domain-containing protein</fullName>
    </recommendedName>
</protein>